<name>A0A0J7KUW2_LASNI</name>
<dbReference type="Gene3D" id="3.40.50.300">
    <property type="entry name" value="P-loop containing nucleotide triphosphate hydrolases"/>
    <property type="match status" value="1"/>
</dbReference>
<dbReference type="InterPro" id="IPR027417">
    <property type="entry name" value="P-loop_NTPase"/>
</dbReference>
<keyword evidence="5" id="KW-0677">Repeat</keyword>
<evidence type="ECO:0000256" key="5">
    <source>
        <dbReference type="ARBA" id="ARBA00022737"/>
    </source>
</evidence>
<comment type="subcellular location">
    <subcellularLocation>
        <location evidence="1">Cytoplasm</location>
        <location evidence="1">Cytoskeleton</location>
        <location evidence="1">Cilium axoneme</location>
    </subcellularLocation>
</comment>
<organism evidence="17 18">
    <name type="scientific">Lasius niger</name>
    <name type="common">Black garden ant</name>
    <dbReference type="NCBI Taxonomy" id="67767"/>
    <lineage>
        <taxon>Eukaryota</taxon>
        <taxon>Metazoa</taxon>
        <taxon>Ecdysozoa</taxon>
        <taxon>Arthropoda</taxon>
        <taxon>Hexapoda</taxon>
        <taxon>Insecta</taxon>
        <taxon>Pterygota</taxon>
        <taxon>Neoptera</taxon>
        <taxon>Endopterygota</taxon>
        <taxon>Hymenoptera</taxon>
        <taxon>Apocrita</taxon>
        <taxon>Aculeata</taxon>
        <taxon>Formicoidea</taxon>
        <taxon>Formicidae</taxon>
        <taxon>Formicinae</taxon>
        <taxon>Lasius</taxon>
        <taxon>Lasius</taxon>
    </lineage>
</organism>
<dbReference type="GO" id="GO:0005524">
    <property type="term" value="F:ATP binding"/>
    <property type="evidence" value="ECO:0007669"/>
    <property type="project" value="UniProtKB-KW"/>
</dbReference>
<evidence type="ECO:0000259" key="15">
    <source>
        <dbReference type="Pfam" id="PF12777"/>
    </source>
</evidence>
<dbReference type="Gene3D" id="6.10.140.1060">
    <property type="match status" value="1"/>
</dbReference>
<dbReference type="InterPro" id="IPR026983">
    <property type="entry name" value="DHC"/>
</dbReference>
<evidence type="ECO:0000259" key="16">
    <source>
        <dbReference type="Pfam" id="PF12781"/>
    </source>
</evidence>
<dbReference type="GO" id="GO:0007018">
    <property type="term" value="P:microtubule-based movement"/>
    <property type="evidence" value="ECO:0007669"/>
    <property type="project" value="InterPro"/>
</dbReference>
<evidence type="ECO:0000256" key="13">
    <source>
        <dbReference type="ARBA" id="ARBA00023273"/>
    </source>
</evidence>
<evidence type="ECO:0000256" key="6">
    <source>
        <dbReference type="ARBA" id="ARBA00022741"/>
    </source>
</evidence>
<dbReference type="GO" id="GO:0005874">
    <property type="term" value="C:microtubule"/>
    <property type="evidence" value="ECO:0007669"/>
    <property type="project" value="UniProtKB-KW"/>
</dbReference>
<gene>
    <name evidence="17" type="ORF">RF55_5809</name>
</gene>
<protein>
    <submittedName>
        <fullName evidence="17">Dynein beta ciliary</fullName>
    </submittedName>
</protein>
<dbReference type="STRING" id="67767.A0A0J7KUW2"/>
<dbReference type="GO" id="GO:0045505">
    <property type="term" value="F:dynein intermediate chain binding"/>
    <property type="evidence" value="ECO:0007669"/>
    <property type="project" value="InterPro"/>
</dbReference>
<evidence type="ECO:0000256" key="2">
    <source>
        <dbReference type="ARBA" id="ARBA00008887"/>
    </source>
</evidence>
<dbReference type="EMBL" id="LBMM01003029">
    <property type="protein sequence ID" value="KMQ94054.1"/>
    <property type="molecule type" value="Genomic_DNA"/>
</dbReference>
<evidence type="ECO:0000313" key="17">
    <source>
        <dbReference type="EMBL" id="KMQ94054.1"/>
    </source>
</evidence>
<keyword evidence="18" id="KW-1185">Reference proteome</keyword>
<dbReference type="InterPro" id="IPR024743">
    <property type="entry name" value="Dynein_HC_stalk"/>
</dbReference>
<evidence type="ECO:0000256" key="1">
    <source>
        <dbReference type="ARBA" id="ARBA00004430"/>
    </source>
</evidence>
<dbReference type="FunFam" id="3.40.50.300:FF:000049">
    <property type="entry name" value="Dynein, axonemal, heavy chain 5"/>
    <property type="match status" value="1"/>
</dbReference>
<dbReference type="PANTHER" id="PTHR22878">
    <property type="entry name" value="DYNEIN HEAVY CHAIN 6, AXONEMAL-LIKE-RELATED"/>
    <property type="match status" value="1"/>
</dbReference>
<dbReference type="InterPro" id="IPR035706">
    <property type="entry name" value="AAA_9"/>
</dbReference>
<evidence type="ECO:0000256" key="14">
    <source>
        <dbReference type="SAM" id="Coils"/>
    </source>
</evidence>
<dbReference type="PANTHER" id="PTHR22878:SF63">
    <property type="entry name" value="DYNEIN AXONEMAL HEAVY CHAIN 10"/>
    <property type="match status" value="1"/>
</dbReference>
<keyword evidence="9 14" id="KW-0175">Coiled coil</keyword>
<comment type="similarity">
    <text evidence="2">Belongs to the dynein heavy chain family.</text>
</comment>
<keyword evidence="3" id="KW-0963">Cytoplasm</keyword>
<evidence type="ECO:0000256" key="8">
    <source>
        <dbReference type="ARBA" id="ARBA00023017"/>
    </source>
</evidence>
<evidence type="ECO:0000256" key="9">
    <source>
        <dbReference type="ARBA" id="ARBA00023054"/>
    </source>
</evidence>
<dbReference type="Gene3D" id="1.10.8.1220">
    <property type="match status" value="1"/>
</dbReference>
<sequence>MVFHHINENVKPLRAALVQANAELRAAMEKLNSLRNRLAELQKILDILSEKMDVAVAAKQKCQDEAEATAFTIDLANRLINGLASENVRWAETVQVLKKSEITLPGNVLLVTAFISYMGCFTRKYRMDLMNLHWLPFLDNLQVPIPHTPDLDPLSLMTDDAKIAQWNNDGLPTDRMSSENATILTNSSRWPLMIDPQLQGIKWIKNKYGDELVVLRLTQKNYLDRIEHAIANGEVVLLESIMETVDAVLDPILGRVLIKRGRAIKVGDKEVDYDPRFRLILQTKLANPHYKPEMQAQTTLINFTVTKDGLEEQLLGAVVKAERPDLESSKAELTTEQNTFKIMLKVLEDDLLHRLATAGPDILSDVALVENLETTKKTASEIEAKAIEAKVTAARIDEARESYRPVASRASLLYFILDDLNKINMLYQFSLKAFSTVFQNAIKFAEPTDTLGKRVASLIDSVTYLVFTYTSRGLFESDKLIFLCQLTLQILLQTKEIDPTEVDFLLRFPYLPDHMSPVDFLSNVAWGGIKYLSGMENFRNLDRDIDGAAKRWRKFVESETPEREKFPQEWKNKTAFQRLCIMRCVRLDRMVYAIRYNLL</sequence>
<accession>A0A0J7KUW2</accession>
<dbReference type="AlphaFoldDB" id="A0A0J7KUW2"/>
<dbReference type="FunFam" id="1.10.8.1220:FF:000001">
    <property type="entry name" value="Dynein axonemal heavy chain 5"/>
    <property type="match status" value="1"/>
</dbReference>
<dbReference type="Pfam" id="PF12781">
    <property type="entry name" value="AAA_9"/>
    <property type="match status" value="1"/>
</dbReference>
<keyword evidence="6" id="KW-0547">Nucleotide-binding</keyword>
<keyword evidence="11" id="KW-0505">Motor protein</keyword>
<keyword evidence="12" id="KW-0206">Cytoskeleton</keyword>
<proteinExistence type="inferred from homology"/>
<dbReference type="GO" id="GO:0030286">
    <property type="term" value="C:dynein complex"/>
    <property type="evidence" value="ECO:0007669"/>
    <property type="project" value="UniProtKB-KW"/>
</dbReference>
<comment type="caution">
    <text evidence="17">The sequence shown here is derived from an EMBL/GenBank/DDBJ whole genome shotgun (WGS) entry which is preliminary data.</text>
</comment>
<keyword evidence="4" id="KW-0493">Microtubule</keyword>
<evidence type="ECO:0000256" key="11">
    <source>
        <dbReference type="ARBA" id="ARBA00023175"/>
    </source>
</evidence>
<feature type="domain" description="Dynein heavy chain ATP-binding dynein motor region" evidence="16">
    <location>
        <begin position="165"/>
        <end position="382"/>
    </location>
</feature>
<keyword evidence="8" id="KW-0243">Dynein</keyword>
<evidence type="ECO:0000256" key="7">
    <source>
        <dbReference type="ARBA" id="ARBA00022840"/>
    </source>
</evidence>
<dbReference type="OrthoDB" id="7597264at2759"/>
<evidence type="ECO:0000256" key="10">
    <source>
        <dbReference type="ARBA" id="ARBA00023069"/>
    </source>
</evidence>
<feature type="domain" description="Dynein heavy chain coiled coil stalk" evidence="15">
    <location>
        <begin position="3"/>
        <end position="138"/>
    </location>
</feature>
<dbReference type="Proteomes" id="UP000036403">
    <property type="component" value="Unassembled WGS sequence"/>
</dbReference>
<keyword evidence="13" id="KW-0966">Cell projection</keyword>
<dbReference type="Gene3D" id="1.20.920.20">
    <property type="match status" value="1"/>
</dbReference>
<dbReference type="GO" id="GO:0031514">
    <property type="term" value="C:motile cilium"/>
    <property type="evidence" value="ECO:0007669"/>
    <property type="project" value="UniProtKB-ARBA"/>
</dbReference>
<evidence type="ECO:0000256" key="4">
    <source>
        <dbReference type="ARBA" id="ARBA00022701"/>
    </source>
</evidence>
<dbReference type="PaxDb" id="67767-A0A0J7KUW2"/>
<evidence type="ECO:0000256" key="12">
    <source>
        <dbReference type="ARBA" id="ARBA00023212"/>
    </source>
</evidence>
<keyword evidence="10" id="KW-0969">Cilium</keyword>
<dbReference type="GO" id="GO:0005930">
    <property type="term" value="C:axoneme"/>
    <property type="evidence" value="ECO:0007669"/>
    <property type="project" value="UniProtKB-SubCell"/>
</dbReference>
<keyword evidence="7" id="KW-0067">ATP-binding</keyword>
<dbReference type="GO" id="GO:0051959">
    <property type="term" value="F:dynein light intermediate chain binding"/>
    <property type="evidence" value="ECO:0007669"/>
    <property type="project" value="InterPro"/>
</dbReference>
<reference evidence="17 18" key="1">
    <citation type="submission" date="2015-04" db="EMBL/GenBank/DDBJ databases">
        <title>Lasius niger genome sequencing.</title>
        <authorList>
            <person name="Konorov E.A."/>
            <person name="Nikitin M.A."/>
            <person name="Kirill M.V."/>
            <person name="Chang P."/>
        </authorList>
    </citation>
    <scope>NUCLEOTIDE SEQUENCE [LARGE SCALE GENOMIC DNA]</scope>
    <source>
        <tissue evidence="17">Whole</tissue>
    </source>
</reference>
<evidence type="ECO:0000256" key="3">
    <source>
        <dbReference type="ARBA" id="ARBA00022490"/>
    </source>
</evidence>
<dbReference type="Pfam" id="PF12777">
    <property type="entry name" value="MT"/>
    <property type="match status" value="1"/>
</dbReference>
<evidence type="ECO:0000313" key="18">
    <source>
        <dbReference type="Proteomes" id="UP000036403"/>
    </source>
</evidence>
<feature type="coiled-coil region" evidence="14">
    <location>
        <begin position="14"/>
        <end position="51"/>
    </location>
</feature>